<accession>A0A1F8F009</accession>
<dbReference type="STRING" id="1802669.A2746_01580"/>
<feature type="region of interest" description="Disordered" evidence="1">
    <location>
        <begin position="105"/>
        <end position="180"/>
    </location>
</feature>
<gene>
    <name evidence="3" type="ORF">A2746_01580</name>
</gene>
<evidence type="ECO:0000313" key="4">
    <source>
        <dbReference type="Proteomes" id="UP000177419"/>
    </source>
</evidence>
<feature type="compositionally biased region" description="Acidic residues" evidence="1">
    <location>
        <begin position="146"/>
        <end position="168"/>
    </location>
</feature>
<evidence type="ECO:0000256" key="1">
    <source>
        <dbReference type="SAM" id="MobiDB-lite"/>
    </source>
</evidence>
<evidence type="ECO:0000313" key="3">
    <source>
        <dbReference type="EMBL" id="OGN06018.1"/>
    </source>
</evidence>
<evidence type="ECO:0008006" key="5">
    <source>
        <dbReference type="Google" id="ProtNLM"/>
    </source>
</evidence>
<name>A0A1F8F009_9BACT</name>
<protein>
    <recommendedName>
        <fullName evidence="5">Baseplate protein J-like domain-containing protein</fullName>
    </recommendedName>
</protein>
<evidence type="ECO:0000256" key="2">
    <source>
        <dbReference type="SAM" id="Phobius"/>
    </source>
</evidence>
<dbReference type="AlphaFoldDB" id="A0A1F8F009"/>
<keyword evidence="2" id="KW-0472">Membrane</keyword>
<keyword evidence="2" id="KW-1133">Transmembrane helix</keyword>
<dbReference type="EMBL" id="MGJJ01000001">
    <property type="protein sequence ID" value="OGN06018.1"/>
    <property type="molecule type" value="Genomic_DNA"/>
</dbReference>
<comment type="caution">
    <text evidence="3">The sequence shown here is derived from an EMBL/GenBank/DDBJ whole genome shotgun (WGS) entry which is preliminary data.</text>
</comment>
<dbReference type="Proteomes" id="UP000177419">
    <property type="component" value="Unassembled WGS sequence"/>
</dbReference>
<reference evidence="3 4" key="1">
    <citation type="journal article" date="2016" name="Nat. Commun.">
        <title>Thousands of microbial genomes shed light on interconnected biogeochemical processes in an aquifer system.</title>
        <authorList>
            <person name="Anantharaman K."/>
            <person name="Brown C.T."/>
            <person name="Hug L.A."/>
            <person name="Sharon I."/>
            <person name="Castelle C.J."/>
            <person name="Probst A.J."/>
            <person name="Thomas B.C."/>
            <person name="Singh A."/>
            <person name="Wilkins M.J."/>
            <person name="Karaoz U."/>
            <person name="Brodie E.L."/>
            <person name="Williams K.H."/>
            <person name="Hubbard S.S."/>
            <person name="Banfield J.F."/>
        </authorList>
    </citation>
    <scope>NUCLEOTIDE SEQUENCE [LARGE SCALE GENOMIC DNA]</scope>
</reference>
<feature type="compositionally biased region" description="Acidic residues" evidence="1">
    <location>
        <begin position="107"/>
        <end position="127"/>
    </location>
</feature>
<proteinExistence type="predicted"/>
<sequence length="661" mass="73557">MPSTKIINVLRDDKFEEILDVFKNTSAKEVIFVLPKKTNALKDESHFIILQNEAKKFEKTVSLLCSNPEINDLAKQYDFDILMPKAGNLQNSPPVKNVQFVNQIEPTNDDDGIGNEDNEPFDLEEKEENTKEENGDSVGQNKPLSDEPDDNDDDSDTPDKDEADESDEFAQPFKNTNTEKVENSFEIIAAAAPSKTNRNLSDIINPEQNGVNLKITQKKQKPVSLDIKSRDQAEEKADRITGVWQFASRRQDKEFNRSGGGYFSNFNLPKNLRFKNILKNVSGGRKIFWFLGALATIFLLAFVSVLPGSAKIEISPQKQKLDFRLKITASAQFPAVDFAFNKIPGQLFNIRKNANRTFNATGEREVAQKARGKITVYNEYGTTPQTLIATTRFESPEGLIFRTLKTIVVPGTKVENGKIIPGGIEVEVIADKAGPLYNIAPSKFTIPAFKERNDQDRYGKFYGQSTEPIKGGASGMAKVVTEADYDDALAILTAEAKKLTEEALANEASDLKIINAAAVKVDGSESSAKSDEAAENFTMTVSASVKTVGFRQDDLNKLIKQYAEKNGDIIILPEKLTVSFDKVSLSGLDVLEFTARVGGDAYLKVNEQKIITDLLGKNENQIKDYFKNLPEIRGAKVLLSPFWVKKMSKNQDKIKLNLVYD</sequence>
<keyword evidence="2" id="KW-0812">Transmembrane</keyword>
<organism evidence="3 4">
    <name type="scientific">Candidatus Yanofskybacteria bacterium RIFCSPHIGHO2_01_FULL_44_22</name>
    <dbReference type="NCBI Taxonomy" id="1802669"/>
    <lineage>
        <taxon>Bacteria</taxon>
        <taxon>Candidatus Yanofskyibacteriota</taxon>
    </lineage>
</organism>
<feature type="transmembrane region" description="Helical" evidence="2">
    <location>
        <begin position="287"/>
        <end position="306"/>
    </location>
</feature>